<dbReference type="Proteomes" id="UP000676194">
    <property type="component" value="Chromosome"/>
</dbReference>
<dbReference type="AlphaFoldDB" id="A0A8E6B6X8"/>
<dbReference type="GO" id="GO:0016788">
    <property type="term" value="F:hydrolase activity, acting on ester bonds"/>
    <property type="evidence" value="ECO:0007669"/>
    <property type="project" value="UniProtKB-ARBA"/>
</dbReference>
<dbReference type="KEGG" id="tsph:KIH39_00370"/>
<feature type="domain" description="DUF4214" evidence="1">
    <location>
        <begin position="379"/>
        <end position="443"/>
    </location>
</feature>
<name>A0A8E6B6X8_9BACT</name>
<evidence type="ECO:0000313" key="3">
    <source>
        <dbReference type="Proteomes" id="UP000676194"/>
    </source>
</evidence>
<reference evidence="2" key="1">
    <citation type="submission" date="2021-05" db="EMBL/GenBank/DDBJ databases">
        <title>Complete genome sequence of the cellulolytic planctomycete Telmatocola sphagniphila SP2T and characterization of the first cellulase from planctomycetes.</title>
        <authorList>
            <person name="Rakitin A.L."/>
            <person name="Beletsky A.V."/>
            <person name="Naumoff D.G."/>
            <person name="Kulichevskaya I.S."/>
            <person name="Mardanov A.V."/>
            <person name="Ravin N.V."/>
            <person name="Dedysh S.N."/>
        </authorList>
    </citation>
    <scope>NUCLEOTIDE SEQUENCE</scope>
    <source>
        <strain evidence="2">SP2T</strain>
    </source>
</reference>
<protein>
    <submittedName>
        <fullName evidence="2">DUF4214 domain-containing protein</fullName>
    </submittedName>
</protein>
<dbReference type="InterPro" id="IPR025282">
    <property type="entry name" value="DUF4214"/>
</dbReference>
<keyword evidence="3" id="KW-1185">Reference proteome</keyword>
<evidence type="ECO:0000313" key="2">
    <source>
        <dbReference type="EMBL" id="QVL32409.1"/>
    </source>
</evidence>
<accession>A0A8E6B6X8</accession>
<sequence length="494" mass="53725">MFLGRRTSKQSHNRFRSLRLEELESREVFSNAILFIGNSYTALTNPETYIDTFVRDLAVAGGQPAPDIVRSIIYGSTLQEHANSLSPAAIRALLPAGDANWDYVVIQSLAEETSTQGSQYYFGNPNYVINGAVALVNEIHQASPNAKIILYEPWAKRTDGTMPTNIYPDVFSGPAQMIAAIDAMEPKIQSALINAYPGLSVQIAPAGDAWAIVNNPDALSIDGITHPNPQGALLAAETIYDTIYDTVSADIPSAAIPALAAAHGLTVQQFDLFTPVADQAVGELHASADQNFLSKLFADALGRPLDAGDIAIWMPLLDAGKVSRADVVQQVYQSSEYYEHQITLAYESILQRTPDSVGLSNWLTDLQNGLSIEQMQADIWGSTESQSRNGNTTDSFIQQLYQTYLGRSADNLGLSNWVEQLNSGELTSTQLAYAIIRSPESLTHTLSSDYQTLLNRPVDSAGLANWLLDLSNSKPLNDVIMGIESSLEFRDSSS</sequence>
<feature type="domain" description="DUF4214" evidence="1">
    <location>
        <begin position="288"/>
        <end position="339"/>
    </location>
</feature>
<dbReference type="EMBL" id="CP074694">
    <property type="protein sequence ID" value="QVL32409.1"/>
    <property type="molecule type" value="Genomic_DNA"/>
</dbReference>
<dbReference type="RefSeq" id="WP_213497301.1">
    <property type="nucleotide sequence ID" value="NZ_CP074694.1"/>
</dbReference>
<dbReference type="InterPro" id="IPR038255">
    <property type="entry name" value="PBS_linker_sf"/>
</dbReference>
<dbReference type="SUPFAM" id="SSF52266">
    <property type="entry name" value="SGNH hydrolase"/>
    <property type="match status" value="1"/>
</dbReference>
<proteinExistence type="predicted"/>
<gene>
    <name evidence="2" type="ORF">KIH39_00370</name>
</gene>
<dbReference type="Gene3D" id="3.40.50.1110">
    <property type="entry name" value="SGNH hydrolase"/>
    <property type="match status" value="1"/>
</dbReference>
<dbReference type="InterPro" id="IPR036514">
    <property type="entry name" value="SGNH_hydro_sf"/>
</dbReference>
<dbReference type="Gene3D" id="1.10.3130.20">
    <property type="entry name" value="Phycobilisome linker domain"/>
    <property type="match status" value="2"/>
</dbReference>
<organism evidence="2 3">
    <name type="scientific">Telmatocola sphagniphila</name>
    <dbReference type="NCBI Taxonomy" id="1123043"/>
    <lineage>
        <taxon>Bacteria</taxon>
        <taxon>Pseudomonadati</taxon>
        <taxon>Planctomycetota</taxon>
        <taxon>Planctomycetia</taxon>
        <taxon>Gemmatales</taxon>
        <taxon>Gemmataceae</taxon>
    </lineage>
</organism>
<evidence type="ECO:0000259" key="1">
    <source>
        <dbReference type="Pfam" id="PF13946"/>
    </source>
</evidence>
<dbReference type="Pfam" id="PF13946">
    <property type="entry name" value="DUF4214"/>
    <property type="match status" value="2"/>
</dbReference>